<sequence>MSAQYQDLEQQNHELREENQALRAELERIEARAAKAAEARTRLMRGSWRILVPLIDRQRVARSFGKLAQTASEFANPPAHWPTKEQILAEARDFMESCVRFTIRRRTLLLVFSLLAAAIPAFQMYLVVQQNEMIENQNEFFGIQVYDIVSRTMTEGDRNARQMTGALLANAKVEFLSGVVEEAFGAGGLGFQWGAYRRDDIDAQQRRLEDAAFRGHLIRSVVRAVQHRGDGGKHEMDADELHAAIVPSIRQILRDTADRMPQVLRLGRQDGDIDPALLEQVDYYLIQVGELLRVYGRIARSADEEAAFFDDIRPLFQRIGGRRDLEESRFAEVYRPVLQDFLFELALQPKLDSPPVNLETAGTSPDEALNTGIERLRKGLGEQALNWNLFKRQVAQ</sequence>
<dbReference type="KEGG" id="hoh:Hoch_0006"/>
<gene>
    <name evidence="3" type="ordered locus">Hoch_0006</name>
</gene>
<keyword evidence="4" id="KW-1185">Reference proteome</keyword>
<keyword evidence="2" id="KW-0472">Membrane</keyword>
<protein>
    <submittedName>
        <fullName evidence="3">Uncharacterized protein</fullName>
    </submittedName>
</protein>
<feature type="coiled-coil region" evidence="1">
    <location>
        <begin position="5"/>
        <end position="39"/>
    </location>
</feature>
<dbReference type="Proteomes" id="UP000001880">
    <property type="component" value="Chromosome"/>
</dbReference>
<evidence type="ECO:0000256" key="2">
    <source>
        <dbReference type="SAM" id="Phobius"/>
    </source>
</evidence>
<evidence type="ECO:0000313" key="4">
    <source>
        <dbReference type="Proteomes" id="UP000001880"/>
    </source>
</evidence>
<name>D0LFL4_HALO1</name>
<feature type="transmembrane region" description="Helical" evidence="2">
    <location>
        <begin position="108"/>
        <end position="128"/>
    </location>
</feature>
<evidence type="ECO:0000256" key="1">
    <source>
        <dbReference type="SAM" id="Coils"/>
    </source>
</evidence>
<dbReference type="AlphaFoldDB" id="D0LFL4"/>
<keyword evidence="2" id="KW-0812">Transmembrane</keyword>
<dbReference type="STRING" id="502025.Hoch_0006"/>
<organism evidence="3 4">
    <name type="scientific">Haliangium ochraceum (strain DSM 14365 / JCM 11303 / SMP-2)</name>
    <dbReference type="NCBI Taxonomy" id="502025"/>
    <lineage>
        <taxon>Bacteria</taxon>
        <taxon>Pseudomonadati</taxon>
        <taxon>Myxococcota</taxon>
        <taxon>Polyangia</taxon>
        <taxon>Haliangiales</taxon>
        <taxon>Kofleriaceae</taxon>
        <taxon>Haliangium</taxon>
    </lineage>
</organism>
<evidence type="ECO:0000313" key="3">
    <source>
        <dbReference type="EMBL" id="ACY12648.1"/>
    </source>
</evidence>
<proteinExistence type="predicted"/>
<dbReference type="EMBL" id="CP001804">
    <property type="protein sequence ID" value="ACY12648.1"/>
    <property type="molecule type" value="Genomic_DNA"/>
</dbReference>
<reference evidence="3 4" key="1">
    <citation type="journal article" date="2010" name="Stand. Genomic Sci.">
        <title>Complete genome sequence of Haliangium ochraceum type strain (SMP-2).</title>
        <authorList>
            <consortium name="US DOE Joint Genome Institute (JGI-PGF)"/>
            <person name="Ivanova N."/>
            <person name="Daum C."/>
            <person name="Lang E."/>
            <person name="Abt B."/>
            <person name="Kopitz M."/>
            <person name="Saunders E."/>
            <person name="Lapidus A."/>
            <person name="Lucas S."/>
            <person name="Glavina Del Rio T."/>
            <person name="Nolan M."/>
            <person name="Tice H."/>
            <person name="Copeland A."/>
            <person name="Cheng J.F."/>
            <person name="Chen F."/>
            <person name="Bruce D."/>
            <person name="Goodwin L."/>
            <person name="Pitluck S."/>
            <person name="Mavromatis K."/>
            <person name="Pati A."/>
            <person name="Mikhailova N."/>
            <person name="Chen A."/>
            <person name="Palaniappan K."/>
            <person name="Land M."/>
            <person name="Hauser L."/>
            <person name="Chang Y.J."/>
            <person name="Jeffries C.D."/>
            <person name="Detter J.C."/>
            <person name="Brettin T."/>
            <person name="Rohde M."/>
            <person name="Goker M."/>
            <person name="Bristow J."/>
            <person name="Markowitz V."/>
            <person name="Eisen J.A."/>
            <person name="Hugenholtz P."/>
            <person name="Kyrpides N.C."/>
            <person name="Klenk H.P."/>
        </authorList>
    </citation>
    <scope>NUCLEOTIDE SEQUENCE [LARGE SCALE GENOMIC DNA]</scope>
    <source>
        <strain evidence="4">DSM 14365 / CIP 107738 / JCM 11303 / AJ 13395 / SMP-2</strain>
    </source>
</reference>
<keyword evidence="2" id="KW-1133">Transmembrane helix</keyword>
<dbReference type="HOGENOM" id="CLU_695927_0_0_7"/>
<accession>D0LFL4</accession>
<dbReference type="RefSeq" id="WP_012825275.1">
    <property type="nucleotide sequence ID" value="NC_013440.1"/>
</dbReference>
<keyword evidence="1" id="KW-0175">Coiled coil</keyword>